<sequence length="124" mass="13885">MVLKKSSDVTSAGIPWSEVPEFVLPYMEWIDNRRGAATQALPPVDQVRTPVIFESLPRLHGERPRGSKAMLDVSGAKSRLKDCRPGAWLISPFTGWKWAKWPDGDVGWLPSNVYLPESLRVDAL</sequence>
<evidence type="ECO:0000313" key="2">
    <source>
        <dbReference type="Proteomes" id="UP000324797"/>
    </source>
</evidence>
<dbReference type="EMBL" id="VSTH01000051">
    <property type="protein sequence ID" value="TYO65558.1"/>
    <property type="molecule type" value="Genomic_DNA"/>
</dbReference>
<reference evidence="1 2" key="1">
    <citation type="submission" date="2019-08" db="EMBL/GenBank/DDBJ databases">
        <title>Bradyrhizobium hipponensis sp. nov., a rhizobium isolated from a Lupinus angustifolius root nodule in Tunisia.</title>
        <authorList>
            <person name="Off K."/>
            <person name="Rejili M."/>
            <person name="Mars M."/>
            <person name="Brachmann A."/>
            <person name="Marin M."/>
        </authorList>
    </citation>
    <scope>NUCLEOTIDE SEQUENCE [LARGE SCALE GENOMIC DNA]</scope>
    <source>
        <strain evidence="2">aSej3</strain>
    </source>
</reference>
<evidence type="ECO:0000313" key="1">
    <source>
        <dbReference type="EMBL" id="TYO65558.1"/>
    </source>
</evidence>
<organism evidence="1 2">
    <name type="scientific">Bradyrhizobium hipponense</name>
    <dbReference type="NCBI Taxonomy" id="2605638"/>
    <lineage>
        <taxon>Bacteria</taxon>
        <taxon>Pseudomonadati</taxon>
        <taxon>Pseudomonadota</taxon>
        <taxon>Alphaproteobacteria</taxon>
        <taxon>Hyphomicrobiales</taxon>
        <taxon>Nitrobacteraceae</taxon>
        <taxon>Bradyrhizobium</taxon>
    </lineage>
</organism>
<dbReference type="Proteomes" id="UP000324797">
    <property type="component" value="Unassembled WGS sequence"/>
</dbReference>
<dbReference type="AlphaFoldDB" id="A0A5S4YN49"/>
<keyword evidence="2" id="KW-1185">Reference proteome</keyword>
<dbReference type="RefSeq" id="WP_148740492.1">
    <property type="nucleotide sequence ID" value="NZ_VSTH01000051.1"/>
</dbReference>
<proteinExistence type="predicted"/>
<gene>
    <name evidence="1" type="ORF">FXV83_16640</name>
</gene>
<accession>A0A5S4YN49</accession>
<name>A0A5S4YN49_9BRAD</name>
<comment type="caution">
    <text evidence="1">The sequence shown here is derived from an EMBL/GenBank/DDBJ whole genome shotgun (WGS) entry which is preliminary data.</text>
</comment>
<protein>
    <submittedName>
        <fullName evidence="1">Uncharacterized protein</fullName>
    </submittedName>
</protein>